<proteinExistence type="predicted"/>
<gene>
    <name evidence="2" type="ORF">H3L94_04240</name>
</gene>
<dbReference type="EMBL" id="CP059567">
    <property type="protein sequence ID" value="QMT41244.1"/>
    <property type="molecule type" value="Genomic_DNA"/>
</dbReference>
<sequence>MIKVPQDSYVSVADATAYHTLRQSAEAWAAMDDTAKERALVTASDFLDVNYRLKDGLNAAMRAGRTEVLPEVQKAVCELAMRRDLLAPPKPKQKSLAKGTMSVTYADDSTGRQADYIKSLLQALIPKTAHSAPVQRG</sequence>
<dbReference type="KEGG" id="nsg:H3L94_04240"/>
<dbReference type="Pfam" id="PF20557">
    <property type="entry name" value="DnaT_2"/>
    <property type="match status" value="1"/>
</dbReference>
<dbReference type="Proteomes" id="UP000514752">
    <property type="component" value="Chromosome"/>
</dbReference>
<evidence type="ECO:0000259" key="1">
    <source>
        <dbReference type="Pfam" id="PF20557"/>
    </source>
</evidence>
<reference evidence="2 3" key="1">
    <citation type="submission" date="2020-07" db="EMBL/GenBank/DDBJ databases">
        <title>Genomic diversity of species in the Neisseriaceae family.</title>
        <authorList>
            <person name="Vincent A.T."/>
            <person name="Bernet E."/>
            <person name="Veyrier F.J."/>
        </authorList>
    </citation>
    <scope>NUCLEOTIDE SEQUENCE [LARGE SCALE GENOMIC DNA]</scope>
    <source>
        <strain evidence="2 3">DSM 22244</strain>
    </source>
</reference>
<organism evidence="2 3">
    <name type="scientific">Neisseria shayeganii</name>
    <dbReference type="NCBI Taxonomy" id="607712"/>
    <lineage>
        <taxon>Bacteria</taxon>
        <taxon>Pseudomonadati</taxon>
        <taxon>Pseudomonadota</taxon>
        <taxon>Betaproteobacteria</taxon>
        <taxon>Neisseriales</taxon>
        <taxon>Neisseriaceae</taxon>
        <taxon>Neisseria</taxon>
    </lineage>
</organism>
<dbReference type="InterPro" id="IPR046787">
    <property type="entry name" value="DnaT_2"/>
</dbReference>
<evidence type="ECO:0000313" key="3">
    <source>
        <dbReference type="Proteomes" id="UP000514752"/>
    </source>
</evidence>
<protein>
    <recommendedName>
        <fullName evidence="1">Putative DnaT-like domain-containing protein</fullName>
    </recommendedName>
</protein>
<feature type="domain" description="Putative DnaT-like" evidence="1">
    <location>
        <begin position="6"/>
        <end position="53"/>
    </location>
</feature>
<name>A0A7D7RW05_9NEIS</name>
<dbReference type="RefSeq" id="WP_182122790.1">
    <property type="nucleotide sequence ID" value="NZ_CP059567.1"/>
</dbReference>
<accession>A0A7D7RW05</accession>
<dbReference type="AlphaFoldDB" id="A0A7D7RW05"/>
<evidence type="ECO:0000313" key="2">
    <source>
        <dbReference type="EMBL" id="QMT41244.1"/>
    </source>
</evidence>